<evidence type="ECO:0000256" key="1">
    <source>
        <dbReference type="SAM" id="MobiDB-lite"/>
    </source>
</evidence>
<protein>
    <submittedName>
        <fullName evidence="2">Uncharacterized protein</fullName>
    </submittedName>
</protein>
<keyword evidence="3" id="KW-1185">Reference proteome</keyword>
<name>A0A5B7G8D1_PORTR</name>
<comment type="caution">
    <text evidence="2">The sequence shown here is derived from an EMBL/GenBank/DDBJ whole genome shotgun (WGS) entry which is preliminary data.</text>
</comment>
<dbReference type="EMBL" id="VSRR010011655">
    <property type="protein sequence ID" value="MPC53483.1"/>
    <property type="molecule type" value="Genomic_DNA"/>
</dbReference>
<reference evidence="2 3" key="1">
    <citation type="submission" date="2019-05" db="EMBL/GenBank/DDBJ databases">
        <title>Another draft genome of Portunus trituberculatus and its Hox gene families provides insights of decapod evolution.</title>
        <authorList>
            <person name="Jeong J.-H."/>
            <person name="Song I."/>
            <person name="Kim S."/>
            <person name="Choi T."/>
            <person name="Kim D."/>
            <person name="Ryu S."/>
            <person name="Kim W."/>
        </authorList>
    </citation>
    <scope>NUCLEOTIDE SEQUENCE [LARGE SCALE GENOMIC DNA]</scope>
    <source>
        <tissue evidence="2">Muscle</tissue>
    </source>
</reference>
<evidence type="ECO:0000313" key="3">
    <source>
        <dbReference type="Proteomes" id="UP000324222"/>
    </source>
</evidence>
<accession>A0A5B7G8D1</accession>
<feature type="compositionally biased region" description="Low complexity" evidence="1">
    <location>
        <begin position="34"/>
        <end position="48"/>
    </location>
</feature>
<proteinExistence type="predicted"/>
<feature type="region of interest" description="Disordered" evidence="1">
    <location>
        <begin position="34"/>
        <end position="65"/>
    </location>
</feature>
<evidence type="ECO:0000313" key="2">
    <source>
        <dbReference type="EMBL" id="MPC53483.1"/>
    </source>
</evidence>
<organism evidence="2 3">
    <name type="scientific">Portunus trituberculatus</name>
    <name type="common">Swimming crab</name>
    <name type="synonym">Neptunus trituberculatus</name>
    <dbReference type="NCBI Taxonomy" id="210409"/>
    <lineage>
        <taxon>Eukaryota</taxon>
        <taxon>Metazoa</taxon>
        <taxon>Ecdysozoa</taxon>
        <taxon>Arthropoda</taxon>
        <taxon>Crustacea</taxon>
        <taxon>Multicrustacea</taxon>
        <taxon>Malacostraca</taxon>
        <taxon>Eumalacostraca</taxon>
        <taxon>Eucarida</taxon>
        <taxon>Decapoda</taxon>
        <taxon>Pleocyemata</taxon>
        <taxon>Brachyura</taxon>
        <taxon>Eubrachyura</taxon>
        <taxon>Portunoidea</taxon>
        <taxon>Portunidae</taxon>
        <taxon>Portuninae</taxon>
        <taxon>Portunus</taxon>
    </lineage>
</organism>
<dbReference type="Proteomes" id="UP000324222">
    <property type="component" value="Unassembled WGS sequence"/>
</dbReference>
<sequence length="65" mass="7168">MVEADSTSCTTRCLITLSKYEARRGREVLLLGTLSESSSSQEPPSDCSLKQRQGGEIPRLARVRI</sequence>
<dbReference type="AlphaFoldDB" id="A0A5B7G8D1"/>
<gene>
    <name evidence="2" type="ORF">E2C01_047377</name>
</gene>